<proteinExistence type="predicted"/>
<reference evidence="2" key="1">
    <citation type="journal article" date="2014" name="Genome Announc.">
        <title>Draft Genome Sequences of Three Alkaliphilic Bacillus Strains, Bacillus wakoensis JCM 9140T, Bacillus akibai JCM 9157T, and Bacillus hemicellulosilyticus JCM 9152T.</title>
        <authorList>
            <person name="Yuki M."/>
            <person name="Oshima K."/>
            <person name="Suda W."/>
            <person name="Oshida Y."/>
            <person name="Kitamura K."/>
            <person name="Iida T."/>
            <person name="Hattori M."/>
            <person name="Ohkuma M."/>
        </authorList>
    </citation>
    <scope>NUCLEOTIDE SEQUENCE [LARGE SCALE GENOMIC DNA]</scope>
    <source>
        <strain evidence="2">JCM 9140</strain>
    </source>
</reference>
<accession>W4PXC2</accession>
<organism evidence="2 3">
    <name type="scientific">Halalkalibacter wakoensis JCM 9140</name>
    <dbReference type="NCBI Taxonomy" id="1236970"/>
    <lineage>
        <taxon>Bacteria</taxon>
        <taxon>Bacillati</taxon>
        <taxon>Bacillota</taxon>
        <taxon>Bacilli</taxon>
        <taxon>Bacillales</taxon>
        <taxon>Bacillaceae</taxon>
        <taxon>Halalkalibacter</taxon>
    </lineage>
</organism>
<dbReference type="STRING" id="1236970.JCM9140_414"/>
<dbReference type="PANTHER" id="PTHR10094:SF25">
    <property type="entry name" value="SCP2 STEROL-BINDING DOMAIN-CONTAINING PROTEIN 1"/>
    <property type="match status" value="1"/>
</dbReference>
<gene>
    <name evidence="2" type="ORF">JCM9140_414</name>
</gene>
<dbReference type="OrthoDB" id="9804656at2"/>
<feature type="domain" description="SCP2" evidence="1">
    <location>
        <begin position="20"/>
        <end position="104"/>
    </location>
</feature>
<dbReference type="SUPFAM" id="SSF55718">
    <property type="entry name" value="SCP-like"/>
    <property type="match status" value="1"/>
</dbReference>
<comment type="caution">
    <text evidence="2">The sequence shown here is derived from an EMBL/GenBank/DDBJ whole genome shotgun (WGS) entry which is preliminary data.</text>
</comment>
<dbReference type="Proteomes" id="UP000018890">
    <property type="component" value="Unassembled WGS sequence"/>
</dbReference>
<dbReference type="Pfam" id="PF02036">
    <property type="entry name" value="SCP2"/>
    <property type="match status" value="1"/>
</dbReference>
<dbReference type="Gene3D" id="3.30.1050.10">
    <property type="entry name" value="SCP2 sterol-binding domain"/>
    <property type="match status" value="1"/>
</dbReference>
<dbReference type="InterPro" id="IPR036527">
    <property type="entry name" value="SCP2_sterol-bd_dom_sf"/>
</dbReference>
<keyword evidence="3" id="KW-1185">Reference proteome</keyword>
<name>W4PXC2_9BACI</name>
<evidence type="ECO:0000313" key="2">
    <source>
        <dbReference type="EMBL" id="GAE24481.1"/>
    </source>
</evidence>
<sequence length="110" mass="12653">MSAIEEMKLFVNKVNNHPEHIAEEKRRGFQFDIKNDRSVQIIIEEGSITLYEEKKVEPDLTLTLSEGDLMKLLKDELNTTMAFMTGKVKVDGKIGLALKLQELVRKYQSI</sequence>
<dbReference type="EMBL" id="BAUT01000002">
    <property type="protein sequence ID" value="GAE24481.1"/>
    <property type="molecule type" value="Genomic_DNA"/>
</dbReference>
<dbReference type="AlphaFoldDB" id="W4PXC2"/>
<dbReference type="GO" id="GO:0005829">
    <property type="term" value="C:cytosol"/>
    <property type="evidence" value="ECO:0007669"/>
    <property type="project" value="TreeGrafter"/>
</dbReference>
<dbReference type="InterPro" id="IPR003033">
    <property type="entry name" value="SCP2_sterol-bd_dom"/>
</dbReference>
<evidence type="ECO:0000259" key="1">
    <source>
        <dbReference type="Pfam" id="PF02036"/>
    </source>
</evidence>
<dbReference type="RefSeq" id="WP_034741533.1">
    <property type="nucleotide sequence ID" value="NZ_BAUT01000002.1"/>
</dbReference>
<dbReference type="PANTHER" id="PTHR10094">
    <property type="entry name" value="STEROL CARRIER PROTEIN 2 SCP-2 FAMILY PROTEIN"/>
    <property type="match status" value="1"/>
</dbReference>
<evidence type="ECO:0000313" key="3">
    <source>
        <dbReference type="Proteomes" id="UP000018890"/>
    </source>
</evidence>
<protein>
    <recommendedName>
        <fullName evidence="1">SCP2 domain-containing protein</fullName>
    </recommendedName>
</protein>